<dbReference type="AlphaFoldDB" id="F3ZYX9"/>
<accession>F3ZYX9</accession>
<dbReference type="CDD" id="cd00093">
    <property type="entry name" value="HTH_XRE"/>
    <property type="match status" value="1"/>
</dbReference>
<evidence type="ECO:0000313" key="4">
    <source>
        <dbReference type="EMBL" id="AEE96738.1"/>
    </source>
</evidence>
<proteinExistence type="predicted"/>
<dbReference type="Pfam" id="PF13413">
    <property type="entry name" value="HTH_25"/>
    <property type="match status" value="1"/>
</dbReference>
<dbReference type="PANTHER" id="PTHR34475:SF1">
    <property type="entry name" value="CYTOSKELETON PROTEIN RODZ"/>
    <property type="match status" value="1"/>
</dbReference>
<feature type="domain" description="Cytoskeleton protein RodZ-like C-terminal" evidence="3">
    <location>
        <begin position="204"/>
        <end position="263"/>
    </location>
</feature>
<dbReference type="Gene3D" id="1.10.260.40">
    <property type="entry name" value="lambda repressor-like DNA-binding domains"/>
    <property type="match status" value="1"/>
</dbReference>
<evidence type="ECO:0000256" key="1">
    <source>
        <dbReference type="SAM" id="MobiDB-lite"/>
    </source>
</evidence>
<keyword evidence="2" id="KW-0812">Transmembrane</keyword>
<dbReference type="InterPro" id="IPR050400">
    <property type="entry name" value="Bact_Cytoskel_RodZ"/>
</dbReference>
<feature type="compositionally biased region" description="Low complexity" evidence="1">
    <location>
        <begin position="150"/>
        <end position="164"/>
    </location>
</feature>
<evidence type="ECO:0000313" key="5">
    <source>
        <dbReference type="Proteomes" id="UP000008457"/>
    </source>
</evidence>
<keyword evidence="2" id="KW-0472">Membrane</keyword>
<evidence type="ECO:0000256" key="2">
    <source>
        <dbReference type="SAM" id="Phobius"/>
    </source>
</evidence>
<dbReference type="PANTHER" id="PTHR34475">
    <property type="match status" value="1"/>
</dbReference>
<dbReference type="KEGG" id="mas:Mahau_1549"/>
<dbReference type="SUPFAM" id="SSF47413">
    <property type="entry name" value="lambda repressor-like DNA-binding domains"/>
    <property type="match status" value="1"/>
</dbReference>
<dbReference type="STRING" id="697281.Mahau_1549"/>
<organism evidence="4 5">
    <name type="scientific">Mahella australiensis (strain DSM 15567 / CIP 107919 / 50-1 BON)</name>
    <dbReference type="NCBI Taxonomy" id="697281"/>
    <lineage>
        <taxon>Bacteria</taxon>
        <taxon>Bacillati</taxon>
        <taxon>Bacillota</taxon>
        <taxon>Clostridia</taxon>
        <taxon>Thermoanaerobacterales</taxon>
        <taxon>Thermoanaerobacterales Family IV. Incertae Sedis</taxon>
        <taxon>Mahella</taxon>
    </lineage>
</organism>
<sequence length="275" mass="30829">MDEIGEILKQARINKNMTIQDVHEITKIMPRYLRAIEEGQWDLLPGTVYTRGYIRSYAEAVGVDGDYLIRQFDRLLRERADNSTDREEQHLDSKTDTTLLEDTSDSAGTGWWLVALIGIVAITIIFYFVFVWQPDTGQSPDTSQPPVVDQTPEPQSESESAPQSEPQPEPEPEQPPQAQLTLLEQKANSAVYTIVTDKERFSVTVSATGRCWVRITADGKRVWEGTLEAGGTHTADAANKLTVRLGFPPGADVKVEDQVLPHVDSKNPYEFTIQR</sequence>
<gene>
    <name evidence="4" type="ordered locus">Mahau_1549</name>
</gene>
<feature type="region of interest" description="Disordered" evidence="1">
    <location>
        <begin position="138"/>
        <end position="177"/>
    </location>
</feature>
<feature type="compositionally biased region" description="Basic and acidic residues" evidence="1">
    <location>
        <begin position="80"/>
        <end position="95"/>
    </location>
</feature>
<dbReference type="Pfam" id="PF13464">
    <property type="entry name" value="RodZ_C"/>
    <property type="match status" value="1"/>
</dbReference>
<dbReference type="OrthoDB" id="9797543at2"/>
<protein>
    <recommendedName>
        <fullName evidence="3">Cytoskeleton protein RodZ-like C-terminal domain-containing protein</fullName>
    </recommendedName>
</protein>
<dbReference type="RefSeq" id="WP_013781167.1">
    <property type="nucleotide sequence ID" value="NC_015520.1"/>
</dbReference>
<feature type="transmembrane region" description="Helical" evidence="2">
    <location>
        <begin position="110"/>
        <end position="130"/>
    </location>
</feature>
<dbReference type="InterPro" id="IPR010982">
    <property type="entry name" value="Lambda_DNA-bd_dom_sf"/>
</dbReference>
<dbReference type="Proteomes" id="UP000008457">
    <property type="component" value="Chromosome"/>
</dbReference>
<dbReference type="GO" id="GO:0003677">
    <property type="term" value="F:DNA binding"/>
    <property type="evidence" value="ECO:0007669"/>
    <property type="project" value="InterPro"/>
</dbReference>
<dbReference type="eggNOG" id="COG1426">
    <property type="taxonomic scope" value="Bacteria"/>
</dbReference>
<dbReference type="HOGENOM" id="CLU_047530_0_1_9"/>
<dbReference type="EMBL" id="CP002360">
    <property type="protein sequence ID" value="AEE96738.1"/>
    <property type="molecule type" value="Genomic_DNA"/>
</dbReference>
<evidence type="ECO:0000259" key="3">
    <source>
        <dbReference type="Pfam" id="PF13464"/>
    </source>
</evidence>
<dbReference type="InterPro" id="IPR001387">
    <property type="entry name" value="Cro/C1-type_HTH"/>
</dbReference>
<dbReference type="InterPro" id="IPR025194">
    <property type="entry name" value="RodZ-like_C"/>
</dbReference>
<keyword evidence="5" id="KW-1185">Reference proteome</keyword>
<feature type="region of interest" description="Disordered" evidence="1">
    <location>
        <begin position="80"/>
        <end position="102"/>
    </location>
</feature>
<reference evidence="5" key="1">
    <citation type="submission" date="2010-11" db="EMBL/GenBank/DDBJ databases">
        <title>The complete genome of Mahella australiensis DSM 15567.</title>
        <authorList>
            <consortium name="US DOE Joint Genome Institute (JGI-PGF)"/>
            <person name="Lucas S."/>
            <person name="Copeland A."/>
            <person name="Lapidus A."/>
            <person name="Bruce D."/>
            <person name="Goodwin L."/>
            <person name="Pitluck S."/>
            <person name="Kyrpides N."/>
            <person name="Mavromatis K."/>
            <person name="Pagani I."/>
            <person name="Ivanova N."/>
            <person name="Teshima H."/>
            <person name="Brettin T."/>
            <person name="Detter J.C."/>
            <person name="Han C."/>
            <person name="Tapia R."/>
            <person name="Land M."/>
            <person name="Hauser L."/>
            <person name="Markowitz V."/>
            <person name="Cheng J.-F."/>
            <person name="Hugenholtz P."/>
            <person name="Woyke T."/>
            <person name="Wu D."/>
            <person name="Spring S."/>
            <person name="Pukall R."/>
            <person name="Steenblock K."/>
            <person name="Schneider S."/>
            <person name="Klenk H.-P."/>
            <person name="Eisen J.A."/>
        </authorList>
    </citation>
    <scope>NUCLEOTIDE SEQUENCE [LARGE SCALE GENOMIC DNA]</scope>
    <source>
        <strain evidence="5">DSM 15567 / CIP 107919 / 50-1 BON</strain>
    </source>
</reference>
<feature type="compositionally biased region" description="Pro residues" evidence="1">
    <location>
        <begin position="165"/>
        <end position="175"/>
    </location>
</feature>
<name>F3ZYX9_MAHA5</name>
<reference evidence="4 5" key="2">
    <citation type="journal article" date="2011" name="Stand. Genomic Sci.">
        <title>Complete genome sequence of Mahella australiensis type strain (50-1 BON).</title>
        <authorList>
            <person name="Sikorski J."/>
            <person name="Teshima H."/>
            <person name="Nolan M."/>
            <person name="Lucas S."/>
            <person name="Hammon N."/>
            <person name="Deshpande S."/>
            <person name="Cheng J.F."/>
            <person name="Pitluck S."/>
            <person name="Liolios K."/>
            <person name="Pagani I."/>
            <person name="Ivanova N."/>
            <person name="Huntemann M."/>
            <person name="Mavromatis K."/>
            <person name="Ovchinikova G."/>
            <person name="Pati A."/>
            <person name="Tapia R."/>
            <person name="Han C."/>
            <person name="Goodwin L."/>
            <person name="Chen A."/>
            <person name="Palaniappan K."/>
            <person name="Land M."/>
            <person name="Hauser L."/>
            <person name="Ngatchou-Djao O.D."/>
            <person name="Rohde M."/>
            <person name="Pukall R."/>
            <person name="Spring S."/>
            <person name="Abt B."/>
            <person name="Goker M."/>
            <person name="Detter J.C."/>
            <person name="Woyke T."/>
            <person name="Bristow J."/>
            <person name="Markowitz V."/>
            <person name="Hugenholtz P."/>
            <person name="Eisen J.A."/>
            <person name="Kyrpides N.C."/>
            <person name="Klenk H.P."/>
            <person name="Lapidus A."/>
        </authorList>
    </citation>
    <scope>NUCLEOTIDE SEQUENCE [LARGE SCALE GENOMIC DNA]</scope>
    <source>
        <strain evidence="5">DSM 15567 / CIP 107919 / 50-1 BON</strain>
    </source>
</reference>
<keyword evidence="2" id="KW-1133">Transmembrane helix</keyword>